<dbReference type="EC" id="2.7.7.8" evidence="1"/>
<evidence type="ECO:0000259" key="6">
    <source>
        <dbReference type="Pfam" id="PF03725"/>
    </source>
</evidence>
<feature type="domain" description="Exoribonuclease phosphorolytic" evidence="6">
    <location>
        <begin position="146"/>
        <end position="210"/>
    </location>
</feature>
<evidence type="ECO:0000256" key="4">
    <source>
        <dbReference type="ARBA" id="ARBA00022884"/>
    </source>
</evidence>
<dbReference type="InterPro" id="IPR027408">
    <property type="entry name" value="PNPase/RNase_PH_dom_sf"/>
</dbReference>
<keyword evidence="3" id="KW-0548">Nucleotidyltransferase</keyword>
<evidence type="ECO:0000259" key="7">
    <source>
        <dbReference type="Pfam" id="PF03726"/>
    </source>
</evidence>
<dbReference type="Gene3D" id="3.30.230.70">
    <property type="entry name" value="GHMP Kinase, N-terminal domain"/>
    <property type="match status" value="2"/>
</dbReference>
<evidence type="ECO:0000256" key="2">
    <source>
        <dbReference type="ARBA" id="ARBA00022679"/>
    </source>
</evidence>
<dbReference type="PANTHER" id="PTHR11252">
    <property type="entry name" value="POLYRIBONUCLEOTIDE NUCLEOTIDYLTRANSFERASE"/>
    <property type="match status" value="1"/>
</dbReference>
<feature type="non-terminal residue" evidence="8">
    <location>
        <position position="457"/>
    </location>
</feature>
<dbReference type="NCBIfam" id="NF008805">
    <property type="entry name" value="PRK11824.1"/>
    <property type="match status" value="1"/>
</dbReference>
<dbReference type="Pfam" id="PF01138">
    <property type="entry name" value="RNase_PH"/>
    <property type="match status" value="2"/>
</dbReference>
<comment type="caution">
    <text evidence="8">The sequence shown here is derived from an EMBL/GenBank/DDBJ whole genome shotgun (WGS) entry which is preliminary data.</text>
</comment>
<dbReference type="InterPro" id="IPR015847">
    <property type="entry name" value="ExoRNase_PH_dom2"/>
</dbReference>
<dbReference type="InterPro" id="IPR036345">
    <property type="entry name" value="ExoRNase_PH_dom2_sf"/>
</dbReference>
<dbReference type="NCBIfam" id="TIGR03591">
    <property type="entry name" value="polynuc_phos"/>
    <property type="match status" value="1"/>
</dbReference>
<dbReference type="GO" id="GO:0004654">
    <property type="term" value="F:polyribonucleotide nucleotidyltransferase activity"/>
    <property type="evidence" value="ECO:0007669"/>
    <property type="project" value="UniProtKB-EC"/>
</dbReference>
<sequence>MSHRVERVIADNNLTIEVGKLAQQADSSVTVRYGNTVTLVTVCAKKEEQEEKVDFIPLTVDYEERLYAAGKIPGGFIRREGRPSEEATLNCRRIDRSLRPLLSKDFNHAIQVIAIVLSADKENNPNTCALIGASAALLMSDIPFYGPISVVHVGYIDNNMMLNPTFTQIEDSLFDLVVVSSKDAIVMVEAGAKEASEDLMMEAIKFGHEANQEIIKLQEELVQVCGKPKIEPEAKEVAPELLTQVSSLVEDKLSQILEQTKEKTQREQALAQVKEDLKQKLIDSFPEKEIELAFETKLKAVVRKMILEKKQHLDGRKADQIRLISSEVSLLPRTHGSALFARGATQVLTVTTLGSIGQKQLLDGLGLEETKRFLHHYNFAPFSTGEVKRIGSPGRREIGHGALVERAIAPVLPGEEDFHYTIRLVSEVFSSSGSTSMASACAASLSLMDAGVPIKAP</sequence>
<dbReference type="SUPFAM" id="SSF55666">
    <property type="entry name" value="Ribonuclease PH domain 2-like"/>
    <property type="match status" value="1"/>
</dbReference>
<accession>X0U9D7</accession>
<reference evidence="8" key="1">
    <citation type="journal article" date="2014" name="Front. Microbiol.">
        <title>High frequency of phylogenetically diverse reductive dehalogenase-homologous genes in deep subseafloor sedimentary metagenomes.</title>
        <authorList>
            <person name="Kawai M."/>
            <person name="Futagami T."/>
            <person name="Toyoda A."/>
            <person name="Takaki Y."/>
            <person name="Nishi S."/>
            <person name="Hori S."/>
            <person name="Arai W."/>
            <person name="Tsubouchi T."/>
            <person name="Morono Y."/>
            <person name="Uchiyama I."/>
            <person name="Ito T."/>
            <person name="Fujiyama A."/>
            <person name="Inagaki F."/>
            <person name="Takami H."/>
        </authorList>
    </citation>
    <scope>NUCLEOTIDE SEQUENCE</scope>
    <source>
        <strain evidence="8">Expedition CK06-06</strain>
    </source>
</reference>
<dbReference type="GO" id="GO:0005829">
    <property type="term" value="C:cytosol"/>
    <property type="evidence" value="ECO:0007669"/>
    <property type="project" value="TreeGrafter"/>
</dbReference>
<gene>
    <name evidence="8" type="ORF">S01H1_04608</name>
</gene>
<dbReference type="InterPro" id="IPR036456">
    <property type="entry name" value="PNPase_PH_RNA-bd_sf"/>
</dbReference>
<evidence type="ECO:0000256" key="3">
    <source>
        <dbReference type="ARBA" id="ARBA00022695"/>
    </source>
</evidence>
<feature type="domain" description="Exoribonuclease phosphorolytic" evidence="5">
    <location>
        <begin position="13"/>
        <end position="143"/>
    </location>
</feature>
<dbReference type="SUPFAM" id="SSF46915">
    <property type="entry name" value="Polynucleotide phosphorylase/guanosine pentaphosphate synthase (PNPase/GPSI), domain 3"/>
    <property type="match status" value="1"/>
</dbReference>
<dbReference type="SUPFAM" id="SSF54211">
    <property type="entry name" value="Ribosomal protein S5 domain 2-like"/>
    <property type="match status" value="2"/>
</dbReference>
<evidence type="ECO:0000256" key="1">
    <source>
        <dbReference type="ARBA" id="ARBA00012416"/>
    </source>
</evidence>
<evidence type="ECO:0000313" key="8">
    <source>
        <dbReference type="EMBL" id="GAF85105.1"/>
    </source>
</evidence>
<keyword evidence="4" id="KW-0694">RNA-binding</keyword>
<dbReference type="Pfam" id="PF03726">
    <property type="entry name" value="PNPase"/>
    <property type="match status" value="1"/>
</dbReference>
<feature type="domain" description="Polyribonucleotide nucleotidyltransferase RNA-binding" evidence="7">
    <location>
        <begin position="241"/>
        <end position="317"/>
    </location>
</feature>
<dbReference type="AlphaFoldDB" id="X0U9D7"/>
<dbReference type="EMBL" id="BARS01002425">
    <property type="protein sequence ID" value="GAF85105.1"/>
    <property type="molecule type" value="Genomic_DNA"/>
</dbReference>
<dbReference type="PANTHER" id="PTHR11252:SF0">
    <property type="entry name" value="POLYRIBONUCLEOTIDE NUCLEOTIDYLTRANSFERASE 1, MITOCHONDRIAL"/>
    <property type="match status" value="1"/>
</dbReference>
<dbReference type="GO" id="GO:0003723">
    <property type="term" value="F:RNA binding"/>
    <property type="evidence" value="ECO:0007669"/>
    <property type="project" value="UniProtKB-KW"/>
</dbReference>
<dbReference type="InterPro" id="IPR012162">
    <property type="entry name" value="PNPase"/>
</dbReference>
<name>X0U9D7_9ZZZZ</name>
<dbReference type="InterPro" id="IPR015848">
    <property type="entry name" value="PNPase_PH_RNA-bd_bac/org-type"/>
</dbReference>
<feature type="domain" description="Exoribonuclease phosphorolytic" evidence="5">
    <location>
        <begin position="320"/>
        <end position="453"/>
    </location>
</feature>
<dbReference type="GO" id="GO:0000175">
    <property type="term" value="F:3'-5'-RNA exonuclease activity"/>
    <property type="evidence" value="ECO:0007669"/>
    <property type="project" value="TreeGrafter"/>
</dbReference>
<evidence type="ECO:0000259" key="5">
    <source>
        <dbReference type="Pfam" id="PF01138"/>
    </source>
</evidence>
<keyword evidence="2" id="KW-0808">Transferase</keyword>
<dbReference type="InterPro" id="IPR020568">
    <property type="entry name" value="Ribosomal_Su5_D2-typ_SF"/>
</dbReference>
<dbReference type="InterPro" id="IPR001247">
    <property type="entry name" value="ExoRNase_PH_dom1"/>
</dbReference>
<dbReference type="CDD" id="cd11363">
    <property type="entry name" value="RNase_PH_PNPase_1"/>
    <property type="match status" value="1"/>
</dbReference>
<dbReference type="GO" id="GO:0006402">
    <property type="term" value="P:mRNA catabolic process"/>
    <property type="evidence" value="ECO:0007669"/>
    <property type="project" value="InterPro"/>
</dbReference>
<dbReference type="Pfam" id="PF03725">
    <property type="entry name" value="RNase_PH_C"/>
    <property type="match status" value="1"/>
</dbReference>
<protein>
    <recommendedName>
        <fullName evidence="1">polyribonucleotide nucleotidyltransferase</fullName>
        <ecNumber evidence="1">2.7.7.8</ecNumber>
    </recommendedName>
</protein>
<proteinExistence type="predicted"/>
<dbReference type="FunFam" id="3.30.230.70:FF:000001">
    <property type="entry name" value="Polyribonucleotide nucleotidyltransferase"/>
    <property type="match status" value="1"/>
</dbReference>
<dbReference type="GO" id="GO:0006396">
    <property type="term" value="P:RNA processing"/>
    <property type="evidence" value="ECO:0007669"/>
    <property type="project" value="InterPro"/>
</dbReference>
<organism evidence="8">
    <name type="scientific">marine sediment metagenome</name>
    <dbReference type="NCBI Taxonomy" id="412755"/>
    <lineage>
        <taxon>unclassified sequences</taxon>
        <taxon>metagenomes</taxon>
        <taxon>ecological metagenomes</taxon>
    </lineage>
</organism>